<dbReference type="OMA" id="QIGRMPC"/>
<dbReference type="GO" id="GO:0061630">
    <property type="term" value="F:ubiquitin protein ligase activity"/>
    <property type="evidence" value="ECO:0007669"/>
    <property type="project" value="InterPro"/>
</dbReference>
<dbReference type="GO" id="GO:0000209">
    <property type="term" value="P:protein polyubiquitination"/>
    <property type="evidence" value="ECO:0007669"/>
    <property type="project" value="InterPro"/>
</dbReference>
<accession>A0A336LUU0</accession>
<protein>
    <submittedName>
        <fullName evidence="5">CSON005146 protein</fullName>
    </submittedName>
</protein>
<keyword evidence="2" id="KW-0597">Phosphoprotein</keyword>
<proteinExistence type="inferred from homology"/>
<dbReference type="VEuPathDB" id="VectorBase:CSON005146"/>
<reference evidence="5" key="1">
    <citation type="submission" date="2018-07" db="EMBL/GenBank/DDBJ databases">
        <authorList>
            <person name="Quirk P.G."/>
            <person name="Krulwich T.A."/>
        </authorList>
    </citation>
    <scope>NUCLEOTIDE SEQUENCE</scope>
</reference>
<sequence>MVKRYNGFLPQGDRGRRRSKFVLYKRSDSNGVKRSKHYIVQSPQTSQAILDTTQHSISYTLSRNQAVIVEYKEDPDTDMFQVGRSSEAPIDFVVMDTLPGDKKDAKVLQSTISRFACRILVDRNEPFKARIYAAGFDSSRNIFLGEKATKWQDNVEIDGLTTNGVLIMHPKGDFCGGSAKCGLWRETSVGGDVFSLRESRSAQQKGQPIYDESNVLQDGTLIDLCGATLLWRSAEGLQHSPTKRDLEKLVDELNAGRPQCPVGLNTLVIPRKVTMGEHINQPYVYLNCGHVQGHHDWGQDKASGARRCPMCLELGPVVTLCMGIEQAFYVDSGPPTYAFNPCGHMATEKTVKN</sequence>
<dbReference type="PANTHER" id="PTHR12098:SF2">
    <property type="entry name" value="PROTEIN PELLINO"/>
    <property type="match status" value="1"/>
</dbReference>
<evidence type="ECO:0000259" key="4">
    <source>
        <dbReference type="Pfam" id="PF20723"/>
    </source>
</evidence>
<dbReference type="InterPro" id="IPR006800">
    <property type="entry name" value="Pellino_fam"/>
</dbReference>
<organism evidence="5">
    <name type="scientific">Culicoides sonorensis</name>
    <name type="common">Biting midge</name>
    <dbReference type="NCBI Taxonomy" id="179676"/>
    <lineage>
        <taxon>Eukaryota</taxon>
        <taxon>Metazoa</taxon>
        <taxon>Ecdysozoa</taxon>
        <taxon>Arthropoda</taxon>
        <taxon>Hexapoda</taxon>
        <taxon>Insecta</taxon>
        <taxon>Pterygota</taxon>
        <taxon>Neoptera</taxon>
        <taxon>Endopterygota</taxon>
        <taxon>Diptera</taxon>
        <taxon>Nematocera</taxon>
        <taxon>Chironomoidea</taxon>
        <taxon>Ceratopogonidae</taxon>
        <taxon>Ceratopogoninae</taxon>
        <taxon>Culicoides</taxon>
        <taxon>Monoculicoides</taxon>
    </lineage>
</organism>
<dbReference type="AlphaFoldDB" id="A0A336LUU0"/>
<feature type="domain" description="Pellino FHA" evidence="3">
    <location>
        <begin position="4"/>
        <end position="248"/>
    </location>
</feature>
<name>A0A336LUU0_CULSO</name>
<dbReference type="EMBL" id="UFQT01000205">
    <property type="protein sequence ID" value="SSX21704.1"/>
    <property type="molecule type" value="Genomic_DNA"/>
</dbReference>
<gene>
    <name evidence="5" type="primary">CSON005146</name>
</gene>
<evidence type="ECO:0000256" key="1">
    <source>
        <dbReference type="ARBA" id="ARBA00005639"/>
    </source>
</evidence>
<dbReference type="InterPro" id="IPR048334">
    <property type="entry name" value="Pellino_FHA"/>
</dbReference>
<dbReference type="Pfam" id="PF20723">
    <property type="entry name" value="Pellino_RING"/>
    <property type="match status" value="1"/>
</dbReference>
<comment type="similarity">
    <text evidence="1">Belongs to the pellino family.</text>
</comment>
<dbReference type="Pfam" id="PF04710">
    <property type="entry name" value="Pellino_FHA"/>
    <property type="match status" value="1"/>
</dbReference>
<evidence type="ECO:0000313" key="5">
    <source>
        <dbReference type="EMBL" id="SSX21704.1"/>
    </source>
</evidence>
<dbReference type="InterPro" id="IPR048335">
    <property type="entry name" value="Pellino_RING"/>
</dbReference>
<evidence type="ECO:0000256" key="2">
    <source>
        <dbReference type="ARBA" id="ARBA00022553"/>
    </source>
</evidence>
<dbReference type="GO" id="GO:0008592">
    <property type="term" value="P:regulation of Toll signaling pathway"/>
    <property type="evidence" value="ECO:0007669"/>
    <property type="project" value="InterPro"/>
</dbReference>
<feature type="domain" description="Pellino RING" evidence="4">
    <location>
        <begin position="253"/>
        <end position="352"/>
    </location>
</feature>
<dbReference type="PANTHER" id="PTHR12098">
    <property type="entry name" value="E3 UBIQUITIN-PROTEIN LIGASE PELLINO-RELATED"/>
    <property type="match status" value="1"/>
</dbReference>
<evidence type="ECO:0000259" key="3">
    <source>
        <dbReference type="Pfam" id="PF04710"/>
    </source>
</evidence>